<reference evidence="1 2" key="1">
    <citation type="submission" date="2019-03" db="EMBL/GenBank/DDBJ databases">
        <title>Single cell metagenomics reveals metabolic interactions within the superorganism composed of flagellate Streblomastix strix and complex community of Bacteroidetes bacteria on its surface.</title>
        <authorList>
            <person name="Treitli S.C."/>
            <person name="Kolisko M."/>
            <person name="Husnik F."/>
            <person name="Keeling P."/>
            <person name="Hampl V."/>
        </authorList>
    </citation>
    <scope>NUCLEOTIDE SEQUENCE [LARGE SCALE GENOMIC DNA]</scope>
    <source>
        <strain evidence="1">ST1C</strain>
    </source>
</reference>
<proteinExistence type="predicted"/>
<evidence type="ECO:0000313" key="2">
    <source>
        <dbReference type="Proteomes" id="UP000324800"/>
    </source>
</evidence>
<protein>
    <submittedName>
        <fullName evidence="1">Uncharacterized protein</fullName>
    </submittedName>
</protein>
<dbReference type="Proteomes" id="UP000324800">
    <property type="component" value="Unassembled WGS sequence"/>
</dbReference>
<organism evidence="1 2">
    <name type="scientific">Streblomastix strix</name>
    <dbReference type="NCBI Taxonomy" id="222440"/>
    <lineage>
        <taxon>Eukaryota</taxon>
        <taxon>Metamonada</taxon>
        <taxon>Preaxostyla</taxon>
        <taxon>Oxymonadida</taxon>
        <taxon>Streblomastigidae</taxon>
        <taxon>Streblomastix</taxon>
    </lineage>
</organism>
<dbReference type="EMBL" id="SNRW01001974">
    <property type="protein sequence ID" value="KAA6394318.1"/>
    <property type="molecule type" value="Genomic_DNA"/>
</dbReference>
<gene>
    <name evidence="1" type="ORF">EZS28_010154</name>
</gene>
<comment type="caution">
    <text evidence="1">The sequence shown here is derived from an EMBL/GenBank/DDBJ whole genome shotgun (WGS) entry which is preliminary data.</text>
</comment>
<accession>A0A5J4WHM3</accession>
<sequence>MKNRAVLKGGWTCKVKINITIKGNLEAILQMIKVNQSKCQLEQTADIVTTTDASEIAWEPNWRHQNRN</sequence>
<dbReference type="AlphaFoldDB" id="A0A5J4WHM3"/>
<evidence type="ECO:0000313" key="1">
    <source>
        <dbReference type="EMBL" id="KAA6394318.1"/>
    </source>
</evidence>
<name>A0A5J4WHM3_9EUKA</name>